<protein>
    <recommendedName>
        <fullName evidence="4">Lengsin</fullName>
    </recommendedName>
    <alternativeName>
        <fullName evidence="5">Glutamate-ammonia ligase domain-containing protein 1</fullName>
    </alternativeName>
</protein>
<dbReference type="PROSITE" id="PS51987">
    <property type="entry name" value="GS_CATALYTIC"/>
    <property type="match status" value="1"/>
</dbReference>
<reference evidence="10" key="1">
    <citation type="submission" date="2019-03" db="EMBL/GenBank/DDBJ databases">
        <title>Improved annotation for the trematode Fasciola hepatica.</title>
        <authorList>
            <person name="Choi Y.-J."/>
            <person name="Martin J."/>
            <person name="Mitreva M."/>
        </authorList>
    </citation>
    <scope>NUCLEOTIDE SEQUENCE [LARGE SCALE GENOMIC DNA]</scope>
</reference>
<dbReference type="GO" id="GO:0016020">
    <property type="term" value="C:membrane"/>
    <property type="evidence" value="ECO:0007669"/>
    <property type="project" value="TreeGrafter"/>
</dbReference>
<evidence type="ECO:0000259" key="9">
    <source>
        <dbReference type="PROSITE" id="PS51987"/>
    </source>
</evidence>
<evidence type="ECO:0000256" key="5">
    <source>
        <dbReference type="ARBA" id="ARBA00042675"/>
    </source>
</evidence>
<dbReference type="Proteomes" id="UP000230066">
    <property type="component" value="Unassembled WGS sequence"/>
</dbReference>
<evidence type="ECO:0000313" key="11">
    <source>
        <dbReference type="Proteomes" id="UP000230066"/>
    </source>
</evidence>
<accession>A0A4E0R2L8</accession>
<dbReference type="SUPFAM" id="SSF54368">
    <property type="entry name" value="Glutamine synthetase, N-terminal domain"/>
    <property type="match status" value="1"/>
</dbReference>
<dbReference type="Gene3D" id="3.30.590.10">
    <property type="entry name" value="Glutamine synthetase/guanido kinase, catalytic domain"/>
    <property type="match status" value="1"/>
</dbReference>
<proteinExistence type="inferred from homology"/>
<dbReference type="GO" id="GO:0005737">
    <property type="term" value="C:cytoplasm"/>
    <property type="evidence" value="ECO:0007669"/>
    <property type="project" value="TreeGrafter"/>
</dbReference>
<dbReference type="Gene3D" id="3.10.20.70">
    <property type="entry name" value="Glutamine synthetase, N-terminal domain"/>
    <property type="match status" value="1"/>
</dbReference>
<organism evidence="10 11">
    <name type="scientific">Fasciola hepatica</name>
    <name type="common">Liver fluke</name>
    <dbReference type="NCBI Taxonomy" id="6192"/>
    <lineage>
        <taxon>Eukaryota</taxon>
        <taxon>Metazoa</taxon>
        <taxon>Spiralia</taxon>
        <taxon>Lophotrochozoa</taxon>
        <taxon>Platyhelminthes</taxon>
        <taxon>Trematoda</taxon>
        <taxon>Digenea</taxon>
        <taxon>Plagiorchiida</taxon>
        <taxon>Echinostomata</taxon>
        <taxon>Echinostomatoidea</taxon>
        <taxon>Fasciolidae</taxon>
        <taxon>Fasciola</taxon>
    </lineage>
</organism>
<dbReference type="InterPro" id="IPR036651">
    <property type="entry name" value="Gln_synt_N_sf"/>
</dbReference>
<dbReference type="SUPFAM" id="SSF55931">
    <property type="entry name" value="Glutamine synthetase/guanido kinase"/>
    <property type="match status" value="1"/>
</dbReference>
<evidence type="ECO:0000313" key="10">
    <source>
        <dbReference type="EMBL" id="THD22389.1"/>
    </source>
</evidence>
<dbReference type="InterPro" id="IPR014746">
    <property type="entry name" value="Gln_synth/guanido_kin_cat_dom"/>
</dbReference>
<feature type="region of interest" description="Disordered" evidence="8">
    <location>
        <begin position="173"/>
        <end position="192"/>
    </location>
</feature>
<sequence>MLDLIRNSGKKQTGTRNSLESFDYVRLCIVDLNGIHLSKLVSTKFAKKITDGDCEVYSGIITFGPRTEVVDVPKVVERKHVNARLRPDLTTLHSCPWAGQLHKNISQTMEPRVGAVLCDLYWPEGDPLEAYPRVVARRLLKELEERHKLYLYSAFEPEFRAFKLESMERSCANPAQSREEKSIPPADPEPFTTGEDFYKTGLLAQYESFFMDVDMKIREIGIDVQDYSNENGAGQLECPLVPKTGLQAADHYFIFKQALKEIGLQHNIGISFMTTPFTEGTSSGCHYNHSLWNTVSGSNAFYDPQNPDNLSTVALHWLGGLMTHLPAILALCSPTVNCYRRLHRKLAPDAVNWDINDRFVAVRVKNVDEKRTYIESRIPSSASCPYHVMAATIAAGMDGLERQLLPPSPGQKPIDGRATETCKLLPHSLQEAIAGLRADTTLVKRLGEEFVDWFIQGKERGDIKSLAHSDITKNSGWDLAHERNEYLSYI</sequence>
<evidence type="ECO:0000256" key="7">
    <source>
        <dbReference type="RuleBase" id="RU000384"/>
    </source>
</evidence>
<comment type="subunit">
    <text evidence="3">Dodecamer. Interacts with BFSP2 and VIM.</text>
</comment>
<comment type="function">
    <text evidence="2">May act as a component of the cytoskeleton or as a chaperone for the reorganization of intermediate filament proteins during terminal differentiation in the lens. Does not seem to have enzymatic activity.</text>
</comment>
<feature type="domain" description="GS catalytic" evidence="9">
    <location>
        <begin position="132"/>
        <end position="490"/>
    </location>
</feature>
<gene>
    <name evidence="10" type="ORF">D915_006866</name>
</gene>
<comment type="caution">
    <text evidence="10">The sequence shown here is derived from an EMBL/GenBank/DDBJ whole genome shotgun (WGS) entry which is preliminary data.</text>
</comment>
<evidence type="ECO:0000256" key="6">
    <source>
        <dbReference type="PROSITE-ProRule" id="PRU01331"/>
    </source>
</evidence>
<dbReference type="EMBL" id="JXXN02002796">
    <property type="protein sequence ID" value="THD22389.1"/>
    <property type="molecule type" value="Genomic_DNA"/>
</dbReference>
<dbReference type="Pfam" id="PF00120">
    <property type="entry name" value="Gln-synt_C"/>
    <property type="match status" value="1"/>
</dbReference>
<evidence type="ECO:0000256" key="3">
    <source>
        <dbReference type="ARBA" id="ARBA00038790"/>
    </source>
</evidence>
<comment type="similarity">
    <text evidence="1 6 7">Belongs to the glutamine synthetase family.</text>
</comment>
<dbReference type="InterPro" id="IPR008146">
    <property type="entry name" value="Gln_synth_cat_dom"/>
</dbReference>
<evidence type="ECO:0000256" key="8">
    <source>
        <dbReference type="SAM" id="MobiDB-lite"/>
    </source>
</evidence>
<dbReference type="AlphaFoldDB" id="A0A4E0R2L8"/>
<dbReference type="GO" id="GO:0006542">
    <property type="term" value="P:glutamine biosynthetic process"/>
    <property type="evidence" value="ECO:0007669"/>
    <property type="project" value="InterPro"/>
</dbReference>
<dbReference type="PANTHER" id="PTHR43407:SF1">
    <property type="entry name" value="LENGSIN"/>
    <property type="match status" value="1"/>
</dbReference>
<dbReference type="GO" id="GO:0004356">
    <property type="term" value="F:glutamine synthetase activity"/>
    <property type="evidence" value="ECO:0007669"/>
    <property type="project" value="InterPro"/>
</dbReference>
<dbReference type="PANTHER" id="PTHR43407">
    <property type="entry name" value="GLUTAMINE SYNTHETASE"/>
    <property type="match status" value="1"/>
</dbReference>
<name>A0A4E0R2L8_FASHE</name>
<dbReference type="SMART" id="SM01230">
    <property type="entry name" value="Gln-synt_C"/>
    <property type="match status" value="1"/>
</dbReference>
<evidence type="ECO:0000256" key="2">
    <source>
        <dbReference type="ARBA" id="ARBA00037583"/>
    </source>
</evidence>
<keyword evidence="11" id="KW-1185">Reference proteome</keyword>
<evidence type="ECO:0000256" key="1">
    <source>
        <dbReference type="ARBA" id="ARBA00009897"/>
    </source>
</evidence>
<evidence type="ECO:0000256" key="4">
    <source>
        <dbReference type="ARBA" id="ARBA00039404"/>
    </source>
</evidence>